<accession>A0A9D0YQ00</accession>
<proteinExistence type="predicted"/>
<dbReference type="InterPro" id="IPR052376">
    <property type="entry name" value="Oxidative_Scav/Glycosyltrans"/>
</dbReference>
<dbReference type="InterPro" id="IPR003743">
    <property type="entry name" value="Zf-RING_7"/>
</dbReference>
<dbReference type="EMBL" id="DQVE01000043">
    <property type="protein sequence ID" value="HIP98519.1"/>
    <property type="molecule type" value="Genomic_DNA"/>
</dbReference>
<reference evidence="3" key="1">
    <citation type="journal article" date="2020" name="ISME J.">
        <title>Gammaproteobacteria mediating utilization of methyl-, sulfur- and petroleum organic compounds in deep ocean hydrothermal plumes.</title>
        <authorList>
            <person name="Zhou Z."/>
            <person name="Liu Y."/>
            <person name="Pan J."/>
            <person name="Cron B.R."/>
            <person name="Toner B.M."/>
            <person name="Anantharaman K."/>
            <person name="Breier J.A."/>
            <person name="Dick G.J."/>
            <person name="Li M."/>
        </authorList>
    </citation>
    <scope>NUCLEOTIDE SEQUENCE</scope>
    <source>
        <strain evidence="3">SZUA-1501</strain>
    </source>
</reference>
<dbReference type="PANTHER" id="PTHR39082">
    <property type="entry name" value="PHOSPHOLIPASE C-BETA-2-RELATED"/>
    <property type="match status" value="1"/>
</dbReference>
<dbReference type="Gene3D" id="1.10.287.1490">
    <property type="match status" value="1"/>
</dbReference>
<evidence type="ECO:0000259" key="2">
    <source>
        <dbReference type="Pfam" id="PF02591"/>
    </source>
</evidence>
<dbReference type="AlphaFoldDB" id="A0A9D0YQ00"/>
<feature type="domain" description="C4-type zinc ribbon" evidence="2">
    <location>
        <begin position="204"/>
        <end position="236"/>
    </location>
</feature>
<evidence type="ECO:0000256" key="1">
    <source>
        <dbReference type="SAM" id="Coils"/>
    </source>
</evidence>
<gene>
    <name evidence="3" type="ORF">EYH37_04055</name>
</gene>
<dbReference type="Proteomes" id="UP000606463">
    <property type="component" value="Unassembled WGS sequence"/>
</dbReference>
<evidence type="ECO:0000313" key="3">
    <source>
        <dbReference type="EMBL" id="HIP98519.1"/>
    </source>
</evidence>
<feature type="coiled-coil region" evidence="1">
    <location>
        <begin position="45"/>
        <end position="172"/>
    </location>
</feature>
<protein>
    <recommendedName>
        <fullName evidence="2">C4-type zinc ribbon domain-containing protein</fullName>
    </recommendedName>
</protein>
<name>A0A9D0YQ00_AQUAO</name>
<sequence length="244" mass="28743">MLMLDLSKDDLKKLIKLQEIDSKIIKLELKLRELPEEIKRFEEIAQTRRNKIAHIDEKIEELSQRRKELERIINESYKKIEESKKKKAQAKNLDDYKEAIKLKAEAEKNIIKATKEIEKILAKLNQLFREREKMEISVAEFERKISKKEEEIKKTQSMLEKKLQELGGLREQLISEISPEIVEFYEEKKYEFGGNVFVPVYNKTCTGCSMQVPSAQYAKLLRGEGLVYCPNCGRILFIEKISRD</sequence>
<keyword evidence="1" id="KW-0175">Coiled coil</keyword>
<comment type="caution">
    <text evidence="3">The sequence shown here is derived from an EMBL/GenBank/DDBJ whole genome shotgun (WGS) entry which is preliminary data.</text>
</comment>
<dbReference type="PANTHER" id="PTHR39082:SF1">
    <property type="entry name" value="SCAVENGER RECEPTOR CLASS A MEMBER 3"/>
    <property type="match status" value="1"/>
</dbReference>
<dbReference type="Pfam" id="PF02591">
    <property type="entry name" value="Zn_ribbon_9"/>
    <property type="match status" value="1"/>
</dbReference>
<evidence type="ECO:0000313" key="4">
    <source>
        <dbReference type="Proteomes" id="UP000606463"/>
    </source>
</evidence>
<organism evidence="3 4">
    <name type="scientific">Aquifex aeolicus</name>
    <dbReference type="NCBI Taxonomy" id="63363"/>
    <lineage>
        <taxon>Bacteria</taxon>
        <taxon>Pseudomonadati</taxon>
        <taxon>Aquificota</taxon>
        <taxon>Aquificia</taxon>
        <taxon>Aquificales</taxon>
        <taxon>Aquificaceae</taxon>
        <taxon>Aquifex</taxon>
    </lineage>
</organism>